<gene>
    <name evidence="6" type="ORF">E1286_18375</name>
</gene>
<keyword evidence="7" id="KW-1185">Reference proteome</keyword>
<reference evidence="6 7" key="1">
    <citation type="submission" date="2019-03" db="EMBL/GenBank/DDBJ databases">
        <title>Draft genome sequences of novel Actinobacteria.</title>
        <authorList>
            <person name="Sahin N."/>
            <person name="Ay H."/>
            <person name="Saygin H."/>
        </authorList>
    </citation>
    <scope>NUCLEOTIDE SEQUENCE [LARGE SCALE GENOMIC DNA]</scope>
    <source>
        <strain evidence="6 7">CH32</strain>
    </source>
</reference>
<evidence type="ECO:0000256" key="4">
    <source>
        <dbReference type="PROSITE-ProRule" id="PRU00335"/>
    </source>
</evidence>
<evidence type="ECO:0000259" key="5">
    <source>
        <dbReference type="PROSITE" id="PS50977"/>
    </source>
</evidence>
<keyword evidence="2 4" id="KW-0238">DNA-binding</keyword>
<dbReference type="Gene3D" id="1.10.357.10">
    <property type="entry name" value="Tetracycline Repressor, domain 2"/>
    <property type="match status" value="1"/>
</dbReference>
<feature type="domain" description="HTH tetR-type" evidence="5">
    <location>
        <begin position="17"/>
        <end position="77"/>
    </location>
</feature>
<dbReference type="PANTHER" id="PTHR30055:SF234">
    <property type="entry name" value="HTH-TYPE TRANSCRIPTIONAL REGULATOR BETI"/>
    <property type="match status" value="1"/>
</dbReference>
<dbReference type="PROSITE" id="PS01081">
    <property type="entry name" value="HTH_TETR_1"/>
    <property type="match status" value="1"/>
</dbReference>
<evidence type="ECO:0000256" key="3">
    <source>
        <dbReference type="ARBA" id="ARBA00023163"/>
    </source>
</evidence>
<dbReference type="Proteomes" id="UP000295302">
    <property type="component" value="Unassembled WGS sequence"/>
</dbReference>
<dbReference type="InterPro" id="IPR050109">
    <property type="entry name" value="HTH-type_TetR-like_transc_reg"/>
</dbReference>
<keyword evidence="1" id="KW-0805">Transcription regulation</keyword>
<accession>A0A4R4YUE2</accession>
<feature type="DNA-binding region" description="H-T-H motif" evidence="4">
    <location>
        <begin position="40"/>
        <end position="59"/>
    </location>
</feature>
<comment type="caution">
    <text evidence="6">The sequence shown here is derived from an EMBL/GenBank/DDBJ whole genome shotgun (WGS) entry which is preliminary data.</text>
</comment>
<evidence type="ECO:0000256" key="1">
    <source>
        <dbReference type="ARBA" id="ARBA00023015"/>
    </source>
</evidence>
<dbReference type="InterPro" id="IPR009057">
    <property type="entry name" value="Homeodomain-like_sf"/>
</dbReference>
<protein>
    <submittedName>
        <fullName evidence="6">TetR family transcriptional regulator</fullName>
    </submittedName>
</protein>
<dbReference type="GO" id="GO:0000976">
    <property type="term" value="F:transcription cis-regulatory region binding"/>
    <property type="evidence" value="ECO:0007669"/>
    <property type="project" value="TreeGrafter"/>
</dbReference>
<dbReference type="PANTHER" id="PTHR30055">
    <property type="entry name" value="HTH-TYPE TRANSCRIPTIONAL REGULATOR RUTR"/>
    <property type="match status" value="1"/>
</dbReference>
<dbReference type="RefSeq" id="WP_132614079.1">
    <property type="nucleotide sequence ID" value="NZ_SMKQ01000049.1"/>
</dbReference>
<dbReference type="InterPro" id="IPR023772">
    <property type="entry name" value="DNA-bd_HTH_TetR-type_CS"/>
</dbReference>
<proteinExistence type="predicted"/>
<evidence type="ECO:0000313" key="6">
    <source>
        <dbReference type="EMBL" id="TDD47242.1"/>
    </source>
</evidence>
<name>A0A4R4YUE2_9ACTN</name>
<organism evidence="6 7">
    <name type="scientific">Nonomuraea terrae</name>
    <dbReference type="NCBI Taxonomy" id="2530383"/>
    <lineage>
        <taxon>Bacteria</taxon>
        <taxon>Bacillati</taxon>
        <taxon>Actinomycetota</taxon>
        <taxon>Actinomycetes</taxon>
        <taxon>Streptosporangiales</taxon>
        <taxon>Streptosporangiaceae</taxon>
        <taxon>Nonomuraea</taxon>
    </lineage>
</organism>
<keyword evidence="3" id="KW-0804">Transcription</keyword>
<dbReference type="PROSITE" id="PS50977">
    <property type="entry name" value="HTH_TETR_2"/>
    <property type="match status" value="1"/>
</dbReference>
<evidence type="ECO:0000313" key="7">
    <source>
        <dbReference type="Proteomes" id="UP000295302"/>
    </source>
</evidence>
<dbReference type="Pfam" id="PF00440">
    <property type="entry name" value="TetR_N"/>
    <property type="match status" value="1"/>
</dbReference>
<dbReference type="AlphaFoldDB" id="A0A4R4YUE2"/>
<dbReference type="InterPro" id="IPR001647">
    <property type="entry name" value="HTH_TetR"/>
</dbReference>
<dbReference type="EMBL" id="SMKQ01000049">
    <property type="protein sequence ID" value="TDD47242.1"/>
    <property type="molecule type" value="Genomic_DNA"/>
</dbReference>
<evidence type="ECO:0000256" key="2">
    <source>
        <dbReference type="ARBA" id="ARBA00023125"/>
    </source>
</evidence>
<dbReference type="OrthoDB" id="4709704at2"/>
<sequence>MDRREAPEGSLRERKQRLAREAITEAALALFDERGFEKVTVTDIAERAQIGRATFFRYFGDKQEVVFADGGAFDEVLAEAGGPRADDPIGDSLPAALAFSRAVAVSYITRVTADAAAYNRHERLVESHPELRARSLIKQRGHAEVLRRLLESKGAGSEIAALAAEVALAAFHAARTITGDRPEELPAAVEAAFDRLAGIDGISGRST</sequence>
<dbReference type="PRINTS" id="PR00455">
    <property type="entry name" value="HTHTETR"/>
</dbReference>
<dbReference type="GO" id="GO:0003700">
    <property type="term" value="F:DNA-binding transcription factor activity"/>
    <property type="evidence" value="ECO:0007669"/>
    <property type="project" value="TreeGrafter"/>
</dbReference>
<dbReference type="SUPFAM" id="SSF46689">
    <property type="entry name" value="Homeodomain-like"/>
    <property type="match status" value="1"/>
</dbReference>